<proteinExistence type="predicted"/>
<sequence length="157" mass="18204">MMGRKMKKYLKIAIYTLLTLFILIFISGILVFSNPFFMNTHVNLLIKHSGTDPHEFKFETYTKEKFALEYLNVSLSPEDDCIELFESHYGTANKKDEFLMVTYDIPDPQDNSTYTLYGISKYTDLVYVSTRKAHWANGRRGGTFHKDVRPPEDPGRG</sequence>
<dbReference type="EnsemblBacteria" id="AAM04819">
    <property type="protein sequence ID" value="AAM04819"/>
    <property type="gene ID" value="MA_1404"/>
</dbReference>
<feature type="transmembrane region" description="Helical" evidence="1">
    <location>
        <begin position="12"/>
        <end position="32"/>
    </location>
</feature>
<dbReference type="AlphaFoldDB" id="Q8TQY3"/>
<keyword evidence="3" id="KW-1185">Reference proteome</keyword>
<reference evidence="2 3" key="1">
    <citation type="journal article" date="2002" name="Genome Res.">
        <title>The genome of Methanosarcina acetivorans reveals extensive metabolic and physiological diversity.</title>
        <authorList>
            <person name="Galagan J.E."/>
            <person name="Nusbaum C."/>
            <person name="Roy A."/>
            <person name="Endrizzi M.G."/>
            <person name="Macdonald P."/>
            <person name="FitzHugh W."/>
            <person name="Calvo S."/>
            <person name="Engels R."/>
            <person name="Smirnov S."/>
            <person name="Atnoor D."/>
            <person name="Brown A."/>
            <person name="Allen N."/>
            <person name="Naylor J."/>
            <person name="Stange-Thomann N."/>
            <person name="DeArellano K."/>
            <person name="Johnson R."/>
            <person name="Linton L."/>
            <person name="McEwan P."/>
            <person name="McKernan K."/>
            <person name="Talamas J."/>
            <person name="Tirrell A."/>
            <person name="Ye W."/>
            <person name="Zimmer A."/>
            <person name="Barber R.D."/>
            <person name="Cann I."/>
            <person name="Graham D.E."/>
            <person name="Grahame D.A."/>
            <person name="Guss A."/>
            <person name="Hedderich R."/>
            <person name="Ingram-Smith C."/>
            <person name="Kuettner C.H."/>
            <person name="Krzycki J.A."/>
            <person name="Leigh J.A."/>
            <person name="Li W."/>
            <person name="Liu J."/>
            <person name="Mukhopadhyay B."/>
            <person name="Reeve J.N."/>
            <person name="Smith K."/>
            <person name="Springer T.A."/>
            <person name="Umayam L.A."/>
            <person name="White O."/>
            <person name="White R.H."/>
            <person name="de Macario E.C."/>
            <person name="Ferry J.G."/>
            <person name="Jarrell K.F."/>
            <person name="Jing H."/>
            <person name="Macario A.J.L."/>
            <person name="Paulsen I."/>
            <person name="Pritchett M."/>
            <person name="Sowers K.R."/>
            <person name="Swanson R.V."/>
            <person name="Zinder S.H."/>
            <person name="Lander E."/>
            <person name="Metcalf W.W."/>
            <person name="Birren B."/>
        </authorList>
    </citation>
    <scope>NUCLEOTIDE SEQUENCE [LARGE SCALE GENOMIC DNA]</scope>
    <source>
        <strain evidence="3">ATCC 35395 / DSM 2834 / JCM 12185 / C2A</strain>
    </source>
</reference>
<dbReference type="KEGG" id="mac:MA_1404"/>
<dbReference type="InParanoid" id="Q8TQY3"/>
<evidence type="ECO:0000313" key="3">
    <source>
        <dbReference type="Proteomes" id="UP000002487"/>
    </source>
</evidence>
<organism evidence="2 3">
    <name type="scientific">Methanosarcina acetivorans (strain ATCC 35395 / DSM 2834 / JCM 12185 / C2A)</name>
    <dbReference type="NCBI Taxonomy" id="188937"/>
    <lineage>
        <taxon>Archaea</taxon>
        <taxon>Methanobacteriati</taxon>
        <taxon>Methanobacteriota</taxon>
        <taxon>Stenosarchaea group</taxon>
        <taxon>Methanomicrobia</taxon>
        <taxon>Methanosarcinales</taxon>
        <taxon>Methanosarcinaceae</taxon>
        <taxon>Methanosarcina</taxon>
    </lineage>
</organism>
<protein>
    <submittedName>
        <fullName evidence="2">Uncharacterized protein</fullName>
    </submittedName>
</protein>
<dbReference type="HOGENOM" id="CLU_141426_0_0_2"/>
<keyword evidence="1" id="KW-0472">Membrane</keyword>
<name>Q8TQY3_METAC</name>
<keyword evidence="1" id="KW-1133">Transmembrane helix</keyword>
<gene>
    <name evidence="2" type="ordered locus">MA_1404</name>
</gene>
<keyword evidence="1" id="KW-0812">Transmembrane</keyword>
<dbReference type="STRING" id="188937.MA_1404"/>
<dbReference type="Proteomes" id="UP000002487">
    <property type="component" value="Chromosome"/>
</dbReference>
<evidence type="ECO:0000256" key="1">
    <source>
        <dbReference type="SAM" id="Phobius"/>
    </source>
</evidence>
<dbReference type="EMBL" id="AE010299">
    <property type="protein sequence ID" value="AAM04819.1"/>
    <property type="molecule type" value="Genomic_DNA"/>
</dbReference>
<evidence type="ECO:0000313" key="2">
    <source>
        <dbReference type="EMBL" id="AAM04819.1"/>
    </source>
</evidence>
<accession>Q8TQY3</accession>